<dbReference type="RefSeq" id="WP_027637408.1">
    <property type="nucleotide sequence ID" value="NZ_BAAACD010000045.1"/>
</dbReference>
<dbReference type="GO" id="GO:0050485">
    <property type="term" value="F:oxidoreductase activity, acting on X-H and Y-H to form an X-Y bond, with a disulfide as acceptor"/>
    <property type="evidence" value="ECO:0007669"/>
    <property type="project" value="InterPro"/>
</dbReference>
<dbReference type="InterPro" id="IPR048083">
    <property type="entry name" value="GrdB-like"/>
</dbReference>
<dbReference type="eggNOG" id="COG1978">
    <property type="taxonomic scope" value="Bacteria"/>
</dbReference>
<dbReference type="NCBIfam" id="TIGR01918">
    <property type="entry name" value="various_sel_PB"/>
    <property type="match status" value="1"/>
</dbReference>
<reference evidence="3 4" key="1">
    <citation type="submission" date="2016-10" db="EMBL/GenBank/DDBJ databases">
        <authorList>
            <person name="de Groot N.N."/>
        </authorList>
    </citation>
    <scope>NUCLEOTIDE SEQUENCE [LARGE SCALE GENOMIC DNA]</scope>
    <source>
        <strain evidence="3 4">NLAE-zl-G419</strain>
    </source>
</reference>
<evidence type="ECO:0000313" key="4">
    <source>
        <dbReference type="Proteomes" id="UP000182135"/>
    </source>
</evidence>
<organism evidence="3 4">
    <name type="scientific">Clostridium cadaveris</name>
    <dbReference type="NCBI Taxonomy" id="1529"/>
    <lineage>
        <taxon>Bacteria</taxon>
        <taxon>Bacillati</taxon>
        <taxon>Bacillota</taxon>
        <taxon>Clostridia</taxon>
        <taxon>Eubacteriales</taxon>
        <taxon>Clostridiaceae</taxon>
        <taxon>Clostridium</taxon>
    </lineage>
</organism>
<accession>A0A1I2K7U2</accession>
<sequence>MKVLMIFDQTQAGLGGKENPNLPLGGKGMAIGSASMLESYLKEVDGKVTACLYCGDGFFRENTEEVKMKMVAMVKKMNPDVVICGPAFNYAGYAEMCAVLANEINNKTDIPAIAAMSKECENVIANYKDIVNIVEMPKKGGIGLSESLRHICKLAQKKAAKEDVAEYTKEICY</sequence>
<gene>
    <name evidence="3" type="ORF">SAMN04487885_104170</name>
</gene>
<dbReference type="EMBL" id="FOOE01000004">
    <property type="protein sequence ID" value="SFF62398.1"/>
    <property type="molecule type" value="Genomic_DNA"/>
</dbReference>
<keyword evidence="4" id="KW-1185">Reference proteome</keyword>
<dbReference type="OrthoDB" id="9764267at2"/>
<dbReference type="GeneID" id="90543857"/>
<evidence type="ECO:0000256" key="2">
    <source>
        <dbReference type="ARBA" id="ARBA00023002"/>
    </source>
</evidence>
<dbReference type="Pfam" id="PF07355">
    <property type="entry name" value="GRDB"/>
    <property type="match status" value="1"/>
</dbReference>
<dbReference type="NCBIfam" id="NF041545">
    <property type="entry name" value="GrdB_like_no_Se"/>
    <property type="match status" value="1"/>
</dbReference>
<keyword evidence="2" id="KW-0560">Oxidoreductase</keyword>
<protein>
    <submittedName>
        <fullName evidence="3">Glycine reductase</fullName>
    </submittedName>
</protein>
<keyword evidence="1" id="KW-0712">Selenocysteine</keyword>
<evidence type="ECO:0000313" key="3">
    <source>
        <dbReference type="EMBL" id="SFF62398.1"/>
    </source>
</evidence>
<evidence type="ECO:0000256" key="1">
    <source>
        <dbReference type="ARBA" id="ARBA00022933"/>
    </source>
</evidence>
<dbReference type="STRING" id="1529.SAMN04487885_104170"/>
<name>A0A1I2K7U2_9CLOT</name>
<proteinExistence type="predicted"/>
<dbReference type="Proteomes" id="UP000182135">
    <property type="component" value="Unassembled WGS sequence"/>
</dbReference>
<dbReference type="AlphaFoldDB" id="A0A1I2K7U2"/>
<dbReference type="InterPro" id="IPR010187">
    <property type="entry name" value="Various_sel_PB"/>
</dbReference>